<comment type="subcellular location">
    <subcellularLocation>
        <location evidence="2">Endoplasmic reticulum lumen</location>
    </subcellularLocation>
</comment>
<feature type="domain" description="UGGT thioredoxin-like" evidence="9">
    <location>
        <begin position="478"/>
        <end position="738"/>
    </location>
</feature>
<keyword evidence="3" id="KW-0732">Signal</keyword>
<organism evidence="11 12">
    <name type="scientific">Pythium oligandrum</name>
    <name type="common">Mycoparasitic fungus</name>
    <dbReference type="NCBI Taxonomy" id="41045"/>
    <lineage>
        <taxon>Eukaryota</taxon>
        <taxon>Sar</taxon>
        <taxon>Stramenopiles</taxon>
        <taxon>Oomycota</taxon>
        <taxon>Peronosporomycetes</taxon>
        <taxon>Pythiales</taxon>
        <taxon>Pythiaceae</taxon>
        <taxon>Pythium</taxon>
    </lineage>
</organism>
<reference evidence="11" key="1">
    <citation type="submission" date="2019-03" db="EMBL/GenBank/DDBJ databases">
        <title>Long read genome sequence of the mycoparasitic Pythium oligandrum ATCC 38472 isolated from sugarbeet rhizosphere.</title>
        <authorList>
            <person name="Gaulin E."/>
        </authorList>
    </citation>
    <scope>NUCLEOTIDE SEQUENCE</scope>
    <source>
        <strain evidence="11">ATCC 38472_TT</strain>
    </source>
</reference>
<dbReference type="InterPro" id="IPR040497">
    <property type="entry name" value="Glyco_transf_24"/>
</dbReference>
<feature type="region of interest" description="Disordered" evidence="6">
    <location>
        <begin position="267"/>
        <end position="299"/>
    </location>
</feature>
<evidence type="ECO:0000256" key="2">
    <source>
        <dbReference type="ARBA" id="ARBA00004319"/>
    </source>
</evidence>
<dbReference type="Pfam" id="PF06427">
    <property type="entry name" value="UDP-g_GGTase"/>
    <property type="match status" value="1"/>
</dbReference>
<evidence type="ECO:0000259" key="7">
    <source>
        <dbReference type="Pfam" id="PF18400"/>
    </source>
</evidence>
<proteinExistence type="predicted"/>
<keyword evidence="5" id="KW-0325">Glycoprotein</keyword>
<dbReference type="Pfam" id="PF18400">
    <property type="entry name" value="Thioredoxin_12"/>
    <property type="match status" value="1"/>
</dbReference>
<feature type="compositionally biased region" description="Acidic residues" evidence="6">
    <location>
        <begin position="275"/>
        <end position="299"/>
    </location>
</feature>
<dbReference type="OrthoDB" id="27683at2759"/>
<feature type="domain" description="Glucosyltransferase 24 catalytic" evidence="10">
    <location>
        <begin position="1339"/>
        <end position="1608"/>
    </location>
</feature>
<evidence type="ECO:0000313" key="11">
    <source>
        <dbReference type="EMBL" id="TMW66272.1"/>
    </source>
</evidence>
<protein>
    <recommendedName>
        <fullName evidence="13">UDP-glucose:glycoprotein glucosyltransferase</fullName>
    </recommendedName>
</protein>
<evidence type="ECO:0000256" key="4">
    <source>
        <dbReference type="ARBA" id="ARBA00022824"/>
    </source>
</evidence>
<feature type="domain" description="UGGT thioredoxin-like" evidence="8">
    <location>
        <begin position="335"/>
        <end position="462"/>
    </location>
</feature>
<evidence type="ECO:0008006" key="13">
    <source>
        <dbReference type="Google" id="ProtNLM"/>
    </source>
</evidence>
<dbReference type="Gene3D" id="3.90.550.10">
    <property type="entry name" value="Spore Coat Polysaccharide Biosynthesis Protein SpsA, Chain A"/>
    <property type="match status" value="1"/>
</dbReference>
<keyword evidence="4" id="KW-0256">Endoplasmic reticulum</keyword>
<dbReference type="Pfam" id="PF18404">
    <property type="entry name" value="Glyco_transf_24"/>
    <property type="match status" value="1"/>
</dbReference>
<dbReference type="PANTHER" id="PTHR11226">
    <property type="entry name" value="UDP-GLUCOSE GLYCOPROTEIN:GLUCOSYLTRANSFERASE"/>
    <property type="match status" value="1"/>
</dbReference>
<dbReference type="PANTHER" id="PTHR11226:SF0">
    <property type="entry name" value="UDP-GLUCOSE:GLYCOPROTEIN GLUCOSYLTRANSFERASE"/>
    <property type="match status" value="1"/>
</dbReference>
<dbReference type="EMBL" id="SPLM01000036">
    <property type="protein sequence ID" value="TMW66272.1"/>
    <property type="molecule type" value="Genomic_DNA"/>
</dbReference>
<dbReference type="InterPro" id="IPR040694">
    <property type="entry name" value="UGGT_TRXL_2"/>
</dbReference>
<keyword evidence="12" id="KW-1185">Reference proteome</keyword>
<dbReference type="InterPro" id="IPR040693">
    <property type="entry name" value="UGGT_TRXL_1"/>
</dbReference>
<evidence type="ECO:0000256" key="3">
    <source>
        <dbReference type="ARBA" id="ARBA00022729"/>
    </source>
</evidence>
<dbReference type="GO" id="GO:0005788">
    <property type="term" value="C:endoplasmic reticulum lumen"/>
    <property type="evidence" value="ECO:0007669"/>
    <property type="project" value="UniProtKB-SubCell"/>
</dbReference>
<name>A0A8K1FNV8_PYTOL</name>
<evidence type="ECO:0000259" key="10">
    <source>
        <dbReference type="Pfam" id="PF18404"/>
    </source>
</evidence>
<dbReference type="InterPro" id="IPR009448">
    <property type="entry name" value="UDP-g_GGtrans"/>
</dbReference>
<dbReference type="Proteomes" id="UP000794436">
    <property type="component" value="Unassembled WGS sequence"/>
</dbReference>
<evidence type="ECO:0000256" key="6">
    <source>
        <dbReference type="SAM" id="MobiDB-lite"/>
    </source>
</evidence>
<evidence type="ECO:0000259" key="8">
    <source>
        <dbReference type="Pfam" id="PF18401"/>
    </source>
</evidence>
<evidence type="ECO:0000256" key="5">
    <source>
        <dbReference type="ARBA" id="ARBA00023180"/>
    </source>
</evidence>
<dbReference type="Pfam" id="PF18401">
    <property type="entry name" value="Thioredoxin_13"/>
    <property type="match status" value="1"/>
</dbReference>
<sequence>MAMTRRSTCFQRLVTPLLTLYALSHVALVCARGINVNLTATWPSSPLYPLLETSEFLAEENPKLFWRFVDTLAAHKSAIAKKSEDADALTQFAVDLAQEVAPNTKNILELTVATRMYSVRVEMFRQLGLDSGSRLCGPDAEAWAVFYQTKRCVTAVACSPDEITAALATLESDSSQTCLAAGMNDVELEVDHKYPQSGDVTKSTVILYGLIGTSSFYKFHDEFASLAKQGEVTYIARHFPKDAPLGTALQGYGIALDIKNMEYKTIDDSKKANEEPEAGEEEEDEFDTAEDDDEDTEAEEDVDGLFFSTLIKNHGEIEQEIKEFRDALVQQHDQEQDIKAWHLKNIGIAAAREILDSKNPLKRLRVLSQDFPKHAKKLAFSRKPLSDELRQEIELRRTEAVQAGLLDRFLINGIAINPTQRSFNIFDFMEELKAEWSVAKKIAALPLDVKEREEMLAHVRETKQESGAARIRVRGAVDGTAPLYLNDIEADHMSAQWSTNVGNLRQHAWNLIFIRKNMYEYVIAFDPMSPHGRTALKQASFLRMRGAPLQWGFLVSTKELVAARTREDRAAIVEQYKLASLGDKATGWHFAKLLILVKSKEKDVEPDERGRIVTAFIEGVADEPGDISVQTLIDCYVDATGGSLGHGENKKEALGVLHGDLLDEEAMSMTEYIGKKHLPFESAWFNGILKNDLDLQSDIMGLFGRDQAAYQAMARNGELTNDMDLVEELLASQGAYPAYFTLFGAGANSNSENPAQKINHIFASDEDGNLEALVTKHATFFHQPDTITLPKKQTLLFTVDLGDRVHAAHVYEAVKALEEDLGTFMRVGIIHSASTERQDGVGELVAAIIEAVGHSDVAAQVKLVVEALACVVKGKSLEATKSKLQGIIAKTPAWEADKLLPRITTLLSESTSDVILRSDVKASLKSLYNVILGARGKSATDATAHLYLNGFAIDLPEHPISAEDVVALTSYDMKHRSQPVAKAFIKRSVKYTAEEANARSMEILKASAIMDAYRKAERVSPLDHNESSIAIALPGDESLRVVAYVDPVSEAAQRMSSLLVMLHSQLNASVELLPLPASDYSEFPLQRFYRYLFDKKPSRATSIRFRRLPIKPILTMKIDTPEAWNVQVHQTTEDLDNLRVDADSPSDVRATKSASFQLESLLVYGQCRDKTFDMYSPPNGLQLVLERDIGGVHLHRDTLVMKNLGYFQLQATPGVWALHLARGRAIELFEIVSFETDESLPSMDIIVGNFGSRIEQLLVRKRPGMEEEELLAPTDGSKTEKASDVEAISPDAGAIGSYWNSMLSMFGKKGATKQQEQAANDSAVVPTTGANAGRTGETIHVFSLASGHLYERFVKIMMLSVLKRTKNPVTFWLLENFLSPDFKHSIPALREKFGMDIRLVTYKWPNWLRQQTQKQRIIWGYKILFLDVLFPLGVQKIIYVDADQVVRADLKELWEMDLQGAPYGYTPFCDGRNVGFQFWRQGYWKDHLRGRPYHISALYVVDLALFRQIAAGDMLRAIYDQLSADPNSLSNLDQDLPNYAQHQIRIHSLPQEWLWCESWCSDESKERAKTIDLCNNPKHKEPKLDMAKRVISGELFPESWVELDQEIRDAEKTFVLPTSA</sequence>
<accession>A0A8K1FNV8</accession>
<gene>
    <name evidence="11" type="ORF">Poli38472_004037</name>
</gene>
<dbReference type="GO" id="GO:0036503">
    <property type="term" value="P:ERAD pathway"/>
    <property type="evidence" value="ECO:0007669"/>
    <property type="project" value="TreeGrafter"/>
</dbReference>
<dbReference type="GO" id="GO:0003980">
    <property type="term" value="F:UDP-glucose:glycoprotein glucosyltransferase activity"/>
    <property type="evidence" value="ECO:0007669"/>
    <property type="project" value="InterPro"/>
</dbReference>
<dbReference type="GO" id="GO:0018279">
    <property type="term" value="P:protein N-linked glycosylation via asparagine"/>
    <property type="evidence" value="ECO:0007669"/>
    <property type="project" value="TreeGrafter"/>
</dbReference>
<comment type="caution">
    <text evidence="11">The sequence shown here is derived from an EMBL/GenBank/DDBJ whole genome shotgun (WGS) entry which is preliminary data.</text>
</comment>
<dbReference type="GO" id="GO:0051082">
    <property type="term" value="F:unfolded protein binding"/>
    <property type="evidence" value="ECO:0007669"/>
    <property type="project" value="TreeGrafter"/>
</dbReference>
<dbReference type="SUPFAM" id="SSF53448">
    <property type="entry name" value="Nucleotide-diphospho-sugar transferases"/>
    <property type="match status" value="1"/>
</dbReference>
<evidence type="ECO:0000313" key="12">
    <source>
        <dbReference type="Proteomes" id="UP000794436"/>
    </source>
</evidence>
<dbReference type="InterPro" id="IPR040692">
    <property type="entry name" value="UGGT_TRXL_3"/>
</dbReference>
<evidence type="ECO:0000256" key="1">
    <source>
        <dbReference type="ARBA" id="ARBA00001913"/>
    </source>
</evidence>
<dbReference type="CDD" id="cd06432">
    <property type="entry name" value="GT8_HUGT1_C_like"/>
    <property type="match status" value="1"/>
</dbReference>
<feature type="domain" description="UGGT thioredoxin-like" evidence="7">
    <location>
        <begin position="50"/>
        <end position="242"/>
    </location>
</feature>
<comment type="cofactor">
    <cofactor evidence="1">
        <name>Ca(2+)</name>
        <dbReference type="ChEBI" id="CHEBI:29108"/>
    </cofactor>
</comment>
<dbReference type="UniPathway" id="UPA00378"/>
<evidence type="ECO:0000259" key="9">
    <source>
        <dbReference type="Pfam" id="PF18402"/>
    </source>
</evidence>
<dbReference type="Pfam" id="PF18402">
    <property type="entry name" value="Thioredoxin_14"/>
    <property type="match status" value="1"/>
</dbReference>
<dbReference type="InterPro" id="IPR029044">
    <property type="entry name" value="Nucleotide-diphossugar_trans"/>
</dbReference>